<dbReference type="InterPro" id="IPR050336">
    <property type="entry name" value="Chromosome_partition/occlusion"/>
</dbReference>
<dbReference type="PANTHER" id="PTHR33375:SF1">
    <property type="entry name" value="CHROMOSOME-PARTITIONING PROTEIN PARB-RELATED"/>
    <property type="match status" value="1"/>
</dbReference>
<gene>
    <name evidence="2" type="ORF">C6T65_07090</name>
</gene>
<dbReference type="InterPro" id="IPR036086">
    <property type="entry name" value="ParB/Sulfiredoxin_sf"/>
</dbReference>
<dbReference type="SMART" id="SM00470">
    <property type="entry name" value="ParB"/>
    <property type="match status" value="1"/>
</dbReference>
<dbReference type="Proteomes" id="UP000237632">
    <property type="component" value="Unassembled WGS sequence"/>
</dbReference>
<feature type="domain" description="ParB-like N-terminal" evidence="1">
    <location>
        <begin position="19"/>
        <end position="110"/>
    </location>
</feature>
<sequence>MTGKQDPRPVPPSSSEKILLIPADRLRVLNPRTRNPLFFSQLVENIAVVGLKRPISVALGGKDKDGDWYEVLCGQGRLEALKHLGETMIPCCIFDAPEVDRFLISLAENIARRRHTTEELLSGIQVLRAKGYSAEQIARKINLDADYISSILHLLNNGEQRLVRAVEKRVVPIWLAVEISRASSEDVQKALLEAYEQGTLKGEQLLRVRKLISKREALGKAYYSKPSSGRDDKPTPQKLLRIYKTEVRRQRLNIQKARIHEERLLLITSAMRHFLSDEHFRTLLRAEQISDIPEVIARRIPTEMLP</sequence>
<dbReference type="Pfam" id="PF02195">
    <property type="entry name" value="ParB_N"/>
    <property type="match status" value="1"/>
</dbReference>
<dbReference type="EMBL" id="PVHK01000046">
    <property type="protein sequence ID" value="PRH43136.1"/>
    <property type="molecule type" value="Genomic_DNA"/>
</dbReference>
<protein>
    <submittedName>
        <fullName evidence="2">Chromosome partitioning protein ParB</fullName>
    </submittedName>
</protein>
<organism evidence="2 3">
    <name type="scientific">Burkholderia vietnamiensis</name>
    <dbReference type="NCBI Taxonomy" id="60552"/>
    <lineage>
        <taxon>Bacteria</taxon>
        <taxon>Pseudomonadati</taxon>
        <taxon>Pseudomonadota</taxon>
        <taxon>Betaproteobacteria</taxon>
        <taxon>Burkholderiales</taxon>
        <taxon>Burkholderiaceae</taxon>
        <taxon>Burkholderia</taxon>
        <taxon>Burkholderia cepacia complex</taxon>
    </lineage>
</organism>
<dbReference type="RefSeq" id="WP_105856458.1">
    <property type="nucleotide sequence ID" value="NZ_PVHK01000046.1"/>
</dbReference>
<dbReference type="InterPro" id="IPR011111">
    <property type="entry name" value="Plasmid_RepB"/>
</dbReference>
<evidence type="ECO:0000313" key="2">
    <source>
        <dbReference type="EMBL" id="PRH43136.1"/>
    </source>
</evidence>
<evidence type="ECO:0000259" key="1">
    <source>
        <dbReference type="SMART" id="SM00470"/>
    </source>
</evidence>
<dbReference type="Gene3D" id="1.10.10.2830">
    <property type="match status" value="1"/>
</dbReference>
<name>A0AA45BFS9_BURVI</name>
<dbReference type="Pfam" id="PF07506">
    <property type="entry name" value="RepB"/>
    <property type="match status" value="1"/>
</dbReference>
<dbReference type="Gene3D" id="3.90.1530.30">
    <property type="match status" value="1"/>
</dbReference>
<dbReference type="GO" id="GO:0005694">
    <property type="term" value="C:chromosome"/>
    <property type="evidence" value="ECO:0007669"/>
    <property type="project" value="TreeGrafter"/>
</dbReference>
<reference evidence="2 3" key="1">
    <citation type="submission" date="2018-03" db="EMBL/GenBank/DDBJ databases">
        <authorList>
            <person name="Nguyen K."/>
            <person name="Fouts D."/>
            <person name="Sutton G."/>
        </authorList>
    </citation>
    <scope>NUCLEOTIDE SEQUENCE [LARGE SCALE GENOMIC DNA]</scope>
    <source>
        <strain evidence="2 3">AU3578</strain>
    </source>
</reference>
<dbReference type="AlphaFoldDB" id="A0AA45BFS9"/>
<proteinExistence type="predicted"/>
<dbReference type="GO" id="GO:0007059">
    <property type="term" value="P:chromosome segregation"/>
    <property type="evidence" value="ECO:0007669"/>
    <property type="project" value="TreeGrafter"/>
</dbReference>
<evidence type="ECO:0000313" key="3">
    <source>
        <dbReference type="Proteomes" id="UP000237632"/>
    </source>
</evidence>
<comment type="caution">
    <text evidence="2">The sequence shown here is derived from an EMBL/GenBank/DDBJ whole genome shotgun (WGS) entry which is preliminary data.</text>
</comment>
<accession>A0AA45BFS9</accession>
<dbReference type="SUPFAM" id="SSF109709">
    <property type="entry name" value="KorB DNA-binding domain-like"/>
    <property type="match status" value="1"/>
</dbReference>
<dbReference type="PANTHER" id="PTHR33375">
    <property type="entry name" value="CHROMOSOME-PARTITIONING PROTEIN PARB-RELATED"/>
    <property type="match status" value="1"/>
</dbReference>
<dbReference type="SUPFAM" id="SSF110849">
    <property type="entry name" value="ParB/Sulfiredoxin"/>
    <property type="match status" value="1"/>
</dbReference>
<dbReference type="InterPro" id="IPR003115">
    <property type="entry name" value="ParB_N"/>
</dbReference>